<accession>I1BR84</accession>
<dbReference type="GO" id="GO:0003676">
    <property type="term" value="F:nucleic acid binding"/>
    <property type="evidence" value="ECO:0007669"/>
    <property type="project" value="InterPro"/>
</dbReference>
<dbReference type="PANTHER" id="PTHR46564:SF1">
    <property type="entry name" value="TRANSPOSASE"/>
    <property type="match status" value="1"/>
</dbReference>
<dbReference type="Gene3D" id="3.30.420.10">
    <property type="entry name" value="Ribonuclease H-like superfamily/Ribonuclease H"/>
    <property type="match status" value="1"/>
</dbReference>
<dbReference type="InterPro" id="IPR036397">
    <property type="entry name" value="RNaseH_sf"/>
</dbReference>
<dbReference type="STRING" id="246409.I1BR84"/>
<dbReference type="PANTHER" id="PTHR46564">
    <property type="entry name" value="TRANSPOSASE"/>
    <property type="match status" value="1"/>
</dbReference>
<dbReference type="EMBL" id="CH476733">
    <property type="protein sequence ID" value="EIE78714.1"/>
    <property type="molecule type" value="Genomic_DNA"/>
</dbReference>
<dbReference type="InterPro" id="IPR038717">
    <property type="entry name" value="Tc1-like_DDE_dom"/>
</dbReference>
<gene>
    <name evidence="2" type="ORF">RO3G_03419</name>
</gene>
<dbReference type="Proteomes" id="UP000009138">
    <property type="component" value="Unassembled WGS sequence"/>
</dbReference>
<evidence type="ECO:0000259" key="1">
    <source>
        <dbReference type="Pfam" id="PF13358"/>
    </source>
</evidence>
<name>I1BR84_RHIO9</name>
<dbReference type="GeneID" id="93610390"/>
<organism evidence="2 3">
    <name type="scientific">Rhizopus delemar (strain RA 99-880 / ATCC MYA-4621 / FGSC 9543 / NRRL 43880)</name>
    <name type="common">Mucormycosis agent</name>
    <name type="synonym">Rhizopus arrhizus var. delemar</name>
    <dbReference type="NCBI Taxonomy" id="246409"/>
    <lineage>
        <taxon>Eukaryota</taxon>
        <taxon>Fungi</taxon>
        <taxon>Fungi incertae sedis</taxon>
        <taxon>Mucoromycota</taxon>
        <taxon>Mucoromycotina</taxon>
        <taxon>Mucoromycetes</taxon>
        <taxon>Mucorales</taxon>
        <taxon>Mucorineae</taxon>
        <taxon>Rhizopodaceae</taxon>
        <taxon>Rhizopus</taxon>
    </lineage>
</organism>
<dbReference type="InParanoid" id="I1BR84"/>
<proteinExistence type="predicted"/>
<dbReference type="VEuPathDB" id="FungiDB:RO3G_03419"/>
<keyword evidence="3" id="KW-1185">Reference proteome</keyword>
<dbReference type="RefSeq" id="XP_067514110.1">
    <property type="nucleotide sequence ID" value="XM_067658009.1"/>
</dbReference>
<evidence type="ECO:0000313" key="2">
    <source>
        <dbReference type="EMBL" id="EIE78714.1"/>
    </source>
</evidence>
<evidence type="ECO:0000313" key="3">
    <source>
        <dbReference type="Proteomes" id="UP000009138"/>
    </source>
</evidence>
<dbReference type="Pfam" id="PF13358">
    <property type="entry name" value="DDE_3"/>
    <property type="match status" value="1"/>
</dbReference>
<feature type="domain" description="Tc1-like transposase DDE" evidence="1">
    <location>
        <begin position="11"/>
        <end position="110"/>
    </location>
</feature>
<protein>
    <recommendedName>
        <fullName evidence="1">Tc1-like transposase DDE domain-containing protein</fullName>
    </recommendedName>
</protein>
<dbReference type="AlphaFoldDB" id="I1BR84"/>
<reference evidence="2 3" key="1">
    <citation type="journal article" date="2009" name="PLoS Genet.">
        <title>Genomic analysis of the basal lineage fungus Rhizopus oryzae reveals a whole-genome duplication.</title>
        <authorList>
            <person name="Ma L.-J."/>
            <person name="Ibrahim A.S."/>
            <person name="Skory C."/>
            <person name="Grabherr M.G."/>
            <person name="Burger G."/>
            <person name="Butler M."/>
            <person name="Elias M."/>
            <person name="Idnurm A."/>
            <person name="Lang B.F."/>
            <person name="Sone T."/>
            <person name="Abe A."/>
            <person name="Calvo S.E."/>
            <person name="Corrochano L.M."/>
            <person name="Engels R."/>
            <person name="Fu J."/>
            <person name="Hansberg W."/>
            <person name="Kim J.-M."/>
            <person name="Kodira C.D."/>
            <person name="Koehrsen M.J."/>
            <person name="Liu B."/>
            <person name="Miranda-Saavedra D."/>
            <person name="O'Leary S."/>
            <person name="Ortiz-Castellanos L."/>
            <person name="Poulter R."/>
            <person name="Rodriguez-Romero J."/>
            <person name="Ruiz-Herrera J."/>
            <person name="Shen Y.-Q."/>
            <person name="Zeng Q."/>
            <person name="Galagan J."/>
            <person name="Birren B.W."/>
            <person name="Cuomo C.A."/>
            <person name="Wickes B.L."/>
        </authorList>
    </citation>
    <scope>NUCLEOTIDE SEQUENCE [LARGE SCALE GENOMIC DNA]</scope>
    <source>
        <strain evidence="3">RA 99-880 / ATCC MYA-4621 / FGSC 9543 / NRRL 43880</strain>
    </source>
</reference>
<sequence length="149" mass="17132">MSSWKQQFQMTLKVVGAAKRKAPEERLIVPKGTTGEHYLQLISDTMEIMDEFSEMKGYFIVMDNAPIHALDMIDPVIEKRGRTPVYLPPYSPELNPIEQFWAIIKGKVNEAVPIVHLQNITQHSINQFEIAGIRSLLTHWFSTKRPNEV</sequence>